<proteinExistence type="inferred from homology"/>
<keyword evidence="4" id="KW-1185">Reference proteome</keyword>
<comment type="similarity">
    <text evidence="1">Belongs to the CFAP97 family.</text>
</comment>
<dbReference type="AlphaFoldDB" id="A0A9P0PPI3"/>
<dbReference type="PANTHER" id="PTHR23035:SF2">
    <property type="entry name" value="KIAA1430 HOMOLOGUE"/>
    <property type="match status" value="1"/>
</dbReference>
<sequence>MDDLTSKLNNCDTCDCIQNGFLANVREETGSACGESNREGEENESSGNDGVNEEEYLNDSFEEDDDVSDYYEPTPSEIQRVSRSSTEIRYFPNKTFSSEALREIERNNKILMRKIVSNTKRKNQYIAPPKCAPVKLSSAAINRRRLNEKIARDNQILLRKIQNAKPCLHHK</sequence>
<accession>A0A9P0PPI3</accession>
<dbReference type="InterPro" id="IPR029488">
    <property type="entry name" value="Hmw/CFAP97"/>
</dbReference>
<organism evidence="3 4">
    <name type="scientific">Acanthoscelides obtectus</name>
    <name type="common">Bean weevil</name>
    <name type="synonym">Bruchus obtectus</name>
    <dbReference type="NCBI Taxonomy" id="200917"/>
    <lineage>
        <taxon>Eukaryota</taxon>
        <taxon>Metazoa</taxon>
        <taxon>Ecdysozoa</taxon>
        <taxon>Arthropoda</taxon>
        <taxon>Hexapoda</taxon>
        <taxon>Insecta</taxon>
        <taxon>Pterygota</taxon>
        <taxon>Neoptera</taxon>
        <taxon>Endopterygota</taxon>
        <taxon>Coleoptera</taxon>
        <taxon>Polyphaga</taxon>
        <taxon>Cucujiformia</taxon>
        <taxon>Chrysomeloidea</taxon>
        <taxon>Chrysomelidae</taxon>
        <taxon>Bruchinae</taxon>
        <taxon>Bruchini</taxon>
        <taxon>Acanthoscelides</taxon>
    </lineage>
</organism>
<evidence type="ECO:0008006" key="5">
    <source>
        <dbReference type="Google" id="ProtNLM"/>
    </source>
</evidence>
<reference evidence="3" key="1">
    <citation type="submission" date="2022-03" db="EMBL/GenBank/DDBJ databases">
        <authorList>
            <person name="Sayadi A."/>
        </authorList>
    </citation>
    <scope>NUCLEOTIDE SEQUENCE</scope>
</reference>
<dbReference type="Pfam" id="PF13879">
    <property type="entry name" value="Hmw_CFAP97"/>
    <property type="match status" value="1"/>
</dbReference>
<dbReference type="EMBL" id="CAKOFQ010007183">
    <property type="protein sequence ID" value="CAH1993745.1"/>
    <property type="molecule type" value="Genomic_DNA"/>
</dbReference>
<evidence type="ECO:0000313" key="3">
    <source>
        <dbReference type="EMBL" id="CAH1993745.1"/>
    </source>
</evidence>
<name>A0A9P0PPI3_ACAOB</name>
<protein>
    <recommendedName>
        <fullName evidence="5">Cilia- and flagella-associated protein 97</fullName>
    </recommendedName>
</protein>
<evidence type="ECO:0000313" key="4">
    <source>
        <dbReference type="Proteomes" id="UP001152888"/>
    </source>
</evidence>
<gene>
    <name evidence="3" type="ORF">ACAOBT_LOCUS21703</name>
</gene>
<dbReference type="PANTHER" id="PTHR23035">
    <property type="entry name" value="CILIA- AND FLAGELLA-ASSOCIATED PROTEIN 97-RELATED"/>
    <property type="match status" value="1"/>
</dbReference>
<dbReference type="Proteomes" id="UP001152888">
    <property type="component" value="Unassembled WGS sequence"/>
</dbReference>
<feature type="region of interest" description="Disordered" evidence="2">
    <location>
        <begin position="29"/>
        <end position="56"/>
    </location>
</feature>
<comment type="caution">
    <text evidence="3">The sequence shown here is derived from an EMBL/GenBank/DDBJ whole genome shotgun (WGS) entry which is preliminary data.</text>
</comment>
<dbReference type="InterPro" id="IPR038791">
    <property type="entry name" value="Cfap97/Hemingway"/>
</dbReference>
<evidence type="ECO:0000256" key="2">
    <source>
        <dbReference type="SAM" id="MobiDB-lite"/>
    </source>
</evidence>
<dbReference type="OrthoDB" id="515313at2759"/>
<evidence type="ECO:0000256" key="1">
    <source>
        <dbReference type="ARBA" id="ARBA00008315"/>
    </source>
</evidence>